<sequence length="329" mass="36293">MVPKSPALGRTCSAGLAFLSHHTACVGPSPPRWASSIGGPGSGDAREGVDVLLSSLQASRLQADARQSASYGASIEVAPSNWALIEHWRAFNSPISLSSLPPFWTPSRLGRAQTGLMNCFERPTSFRVREAGPSSPPAGPLCGGRGARRFGFFRGQAVMAAAEAKEVDPPDPTAQGQAVMATVEAKEDLDPRLRRSMAINKKITSIYKRCMFKVLKLRDFRRHDSPEGRERVGAMVSSFEELLQENREVLDSVNLMTMFHRFSIVSTLFPTSEWMCRQHGDFLGALLGLASTQLDKMETHHMGNFMLALKHLMPHLRGVEIPVPLWRRW</sequence>
<evidence type="ECO:0000313" key="1">
    <source>
        <dbReference type="EMBL" id="CAD7699294.1"/>
    </source>
</evidence>
<evidence type="ECO:0000313" key="2">
    <source>
        <dbReference type="Proteomes" id="UP000708148"/>
    </source>
</evidence>
<name>A0A8S1J0E5_9CHLO</name>
<accession>A0A8S1J0E5</accession>
<dbReference type="AlphaFoldDB" id="A0A8S1J0E5"/>
<organism evidence="1 2">
    <name type="scientific">Ostreobium quekettii</name>
    <dbReference type="NCBI Taxonomy" id="121088"/>
    <lineage>
        <taxon>Eukaryota</taxon>
        <taxon>Viridiplantae</taxon>
        <taxon>Chlorophyta</taxon>
        <taxon>core chlorophytes</taxon>
        <taxon>Ulvophyceae</taxon>
        <taxon>TCBD clade</taxon>
        <taxon>Bryopsidales</taxon>
        <taxon>Ostreobineae</taxon>
        <taxon>Ostreobiaceae</taxon>
        <taxon>Ostreobium</taxon>
    </lineage>
</organism>
<comment type="caution">
    <text evidence="1">The sequence shown here is derived from an EMBL/GenBank/DDBJ whole genome shotgun (WGS) entry which is preliminary data.</text>
</comment>
<dbReference type="Proteomes" id="UP000708148">
    <property type="component" value="Unassembled WGS sequence"/>
</dbReference>
<keyword evidence="2" id="KW-1185">Reference proteome</keyword>
<proteinExistence type="predicted"/>
<gene>
    <name evidence="1" type="ORF">OSTQU699_LOCUS4653</name>
</gene>
<dbReference type="EMBL" id="CAJHUC010000987">
    <property type="protein sequence ID" value="CAD7699294.1"/>
    <property type="molecule type" value="Genomic_DNA"/>
</dbReference>
<protein>
    <submittedName>
        <fullName evidence="1">Uncharacterized protein</fullName>
    </submittedName>
</protein>
<reference evidence="1" key="1">
    <citation type="submission" date="2020-12" db="EMBL/GenBank/DDBJ databases">
        <authorList>
            <person name="Iha C."/>
        </authorList>
    </citation>
    <scope>NUCLEOTIDE SEQUENCE</scope>
</reference>